<dbReference type="InterPro" id="IPR021102">
    <property type="entry name" value="PNGase_A"/>
</dbReference>
<organism evidence="3 4">
    <name type="scientific">Zasmidium cellare ATCC 36951</name>
    <dbReference type="NCBI Taxonomy" id="1080233"/>
    <lineage>
        <taxon>Eukaryota</taxon>
        <taxon>Fungi</taxon>
        <taxon>Dikarya</taxon>
        <taxon>Ascomycota</taxon>
        <taxon>Pezizomycotina</taxon>
        <taxon>Dothideomycetes</taxon>
        <taxon>Dothideomycetidae</taxon>
        <taxon>Mycosphaerellales</taxon>
        <taxon>Mycosphaerellaceae</taxon>
        <taxon>Zasmidium</taxon>
    </lineage>
</organism>
<dbReference type="GeneID" id="54562058"/>
<dbReference type="Proteomes" id="UP000799537">
    <property type="component" value="Unassembled WGS sequence"/>
</dbReference>
<protein>
    <recommendedName>
        <fullName evidence="2">Peptide N-acetyl-beta-D-glucosaminyl asparaginase amidase A N-terminal domain-containing protein</fullName>
    </recommendedName>
</protein>
<dbReference type="OrthoDB" id="1612078at2759"/>
<dbReference type="AlphaFoldDB" id="A0A6A6C313"/>
<proteinExistence type="predicted"/>
<dbReference type="EMBL" id="ML993618">
    <property type="protein sequence ID" value="KAF2161517.1"/>
    <property type="molecule type" value="Genomic_DNA"/>
</dbReference>
<dbReference type="InterPro" id="IPR056948">
    <property type="entry name" value="PNGaseA_N"/>
</dbReference>
<dbReference type="Pfam" id="PF12222">
    <property type="entry name" value="PNGaseA"/>
    <property type="match status" value="1"/>
</dbReference>
<evidence type="ECO:0000313" key="4">
    <source>
        <dbReference type="Proteomes" id="UP000799537"/>
    </source>
</evidence>
<evidence type="ECO:0000259" key="2">
    <source>
        <dbReference type="Pfam" id="PF12222"/>
    </source>
</evidence>
<name>A0A6A6C313_ZASCE</name>
<keyword evidence="4" id="KW-1185">Reference proteome</keyword>
<evidence type="ECO:0000256" key="1">
    <source>
        <dbReference type="SAM" id="MobiDB-lite"/>
    </source>
</evidence>
<dbReference type="RefSeq" id="XP_033662406.1">
    <property type="nucleotide sequence ID" value="XM_033808786.1"/>
</dbReference>
<reference evidence="3" key="1">
    <citation type="journal article" date="2020" name="Stud. Mycol.">
        <title>101 Dothideomycetes genomes: a test case for predicting lifestyles and emergence of pathogens.</title>
        <authorList>
            <person name="Haridas S."/>
            <person name="Albert R."/>
            <person name="Binder M."/>
            <person name="Bloem J."/>
            <person name="Labutti K."/>
            <person name="Salamov A."/>
            <person name="Andreopoulos B."/>
            <person name="Baker S."/>
            <person name="Barry K."/>
            <person name="Bills G."/>
            <person name="Bluhm B."/>
            <person name="Cannon C."/>
            <person name="Castanera R."/>
            <person name="Culley D."/>
            <person name="Daum C."/>
            <person name="Ezra D."/>
            <person name="Gonzalez J."/>
            <person name="Henrissat B."/>
            <person name="Kuo A."/>
            <person name="Liang C."/>
            <person name="Lipzen A."/>
            <person name="Lutzoni F."/>
            <person name="Magnuson J."/>
            <person name="Mondo S."/>
            <person name="Nolan M."/>
            <person name="Ohm R."/>
            <person name="Pangilinan J."/>
            <person name="Park H.-J."/>
            <person name="Ramirez L."/>
            <person name="Alfaro M."/>
            <person name="Sun H."/>
            <person name="Tritt A."/>
            <person name="Yoshinaga Y."/>
            <person name="Zwiers L.-H."/>
            <person name="Turgeon B."/>
            <person name="Goodwin S."/>
            <person name="Spatafora J."/>
            <person name="Crous P."/>
            <person name="Grigoriev I."/>
        </authorList>
    </citation>
    <scope>NUCLEOTIDE SEQUENCE</scope>
    <source>
        <strain evidence="3">ATCC 36951</strain>
    </source>
</reference>
<gene>
    <name evidence="3" type="ORF">M409DRAFT_27916</name>
</gene>
<sequence length="729" mass="79515">MPRHADPIRSDVRLKTNHAEDKKTPPPVDSPTPLACGDPVDLRHATFPIIGSIRPQRHGLWSALLAISLLLFFSTGNIIPCSAQVLDSAASSLHFVQHFARAGTQAVLEVFQVYPPVLTVTPEGVLEITDGSSNASVEVIPSRKPTCQETLVVHSFRSYNAPYAVPYNQPSCSFNRVTWNLTVTAAGRQYDRLGSVSFGDIELFRTSTAEPTQNGIEWTYLKDMTNFLPLFKTDQTLIFDLNNIVDETYTAPFNVTLSASFFTAEDSIAPADLIVPVSKRQGDAGQPSYFTVPQETATNELTIPRNVKKAVFTVAATGQAQEEFWWSNVLQSEIDTFPSYGTLYGYSPFREVQLYIDGMLAGVAWPFPIIFTGGIVPGLWRPIVGIDAFDLKEDEIDITPWLPRLCDGQAHNFTIRVSGLNDNGGNGTATLSETTTDDWWVAGKVFIWLDKAGHVTTGDGPTSVTPDPTFQVSSQVIQSSNGTNETLLYQVHAQRSISFRSTIQLSQGKQTASWAQDLTFSNVANYTDEGNIQTNTQHTDGYDVSSSGYARQYSYPLYAYSTSAMVADNVTYTAVVNRGKDVQTLGQPVFPTGLESFSNVEAVHPAYRSFQGASLSTTQNGSAYYTANQTAKTSYTYGTTTQDMTFSGVKAQANPSRYGGFPRITQSEELFHRHAKAVNGTVVEDEETLVDTDVDHFHGVPGSGRGALLSGFPGRGGHEGAFGGRGKFA</sequence>
<feature type="compositionally biased region" description="Basic and acidic residues" evidence="1">
    <location>
        <begin position="1"/>
        <end position="24"/>
    </location>
</feature>
<feature type="domain" description="Peptide N-acetyl-beta-D-glucosaminyl asparaginase amidase A N-terminal" evidence="2">
    <location>
        <begin position="144"/>
        <end position="458"/>
    </location>
</feature>
<accession>A0A6A6C313</accession>
<feature type="region of interest" description="Disordered" evidence="1">
    <location>
        <begin position="1"/>
        <end position="32"/>
    </location>
</feature>
<dbReference type="PANTHER" id="PTHR31104">
    <property type="entry name" value="PEPTIDE-N4-(N-ACETYL-BETA-GLUCOSAMINYL)ASPARAGINE AMIDASE A PROTEIN"/>
    <property type="match status" value="1"/>
</dbReference>
<dbReference type="Pfam" id="PF25156">
    <property type="entry name" value="PNGase_A_C"/>
    <property type="match status" value="1"/>
</dbReference>
<evidence type="ECO:0000313" key="3">
    <source>
        <dbReference type="EMBL" id="KAF2161517.1"/>
    </source>
</evidence>